<evidence type="ECO:0000256" key="2">
    <source>
        <dbReference type="ARBA" id="ARBA00016122"/>
    </source>
</evidence>
<feature type="transmembrane region" description="Helical" evidence="4">
    <location>
        <begin position="826"/>
        <end position="845"/>
    </location>
</feature>
<dbReference type="AlphaFoldDB" id="A0A813YW87"/>
<keyword evidence="3" id="KW-0653">Protein transport</keyword>
<comment type="subunit">
    <text evidence="3">Component of the Golgi-associated retrograde protein (GARP) complex.</text>
</comment>
<dbReference type="GO" id="GO:0007030">
    <property type="term" value="P:Golgi organization"/>
    <property type="evidence" value="ECO:0007669"/>
    <property type="project" value="UniProtKB-UniRule"/>
</dbReference>
<reference evidence="5" key="1">
    <citation type="submission" date="2021-02" db="EMBL/GenBank/DDBJ databases">
        <authorList>
            <person name="Nowell W R."/>
        </authorList>
    </citation>
    <scope>NUCLEOTIDE SEQUENCE</scope>
    <source>
        <strain evidence="5">Ploen Becks lab</strain>
    </source>
</reference>
<comment type="function">
    <text evidence="3">Acts as component of the GARP complex that is involved in retrograde transport from early and late endosomes to the trans-Golgi network (TGN).</text>
</comment>
<keyword evidence="3" id="KW-0445">Lipid transport</keyword>
<gene>
    <name evidence="5" type="ORF">OXX778_LOCUS10884</name>
</gene>
<keyword evidence="6" id="KW-1185">Reference proteome</keyword>
<dbReference type="Pfam" id="PF06979">
    <property type="entry name" value="TMEM70"/>
    <property type="match status" value="1"/>
</dbReference>
<dbReference type="GO" id="GO:0016020">
    <property type="term" value="C:membrane"/>
    <property type="evidence" value="ECO:0007669"/>
    <property type="project" value="TreeGrafter"/>
</dbReference>
<dbReference type="GO" id="GO:0006869">
    <property type="term" value="P:lipid transport"/>
    <property type="evidence" value="ECO:0007669"/>
    <property type="project" value="UniProtKB-UniRule"/>
</dbReference>
<name>A0A813YW87_9BILA</name>
<evidence type="ECO:0000256" key="4">
    <source>
        <dbReference type="SAM" id="Phobius"/>
    </source>
</evidence>
<comment type="subcellular location">
    <subcellularLocation>
        <location evidence="3">Golgi apparatus</location>
        <location evidence="3">trans-Golgi network</location>
    </subcellularLocation>
</comment>
<keyword evidence="3" id="KW-0333">Golgi apparatus</keyword>
<proteinExistence type="inferred from homology"/>
<comment type="similarity">
    <text evidence="1 3">Belongs to the VPS51 family.</text>
</comment>
<dbReference type="GO" id="GO:0005829">
    <property type="term" value="C:cytosol"/>
    <property type="evidence" value="ECO:0007669"/>
    <property type="project" value="GOC"/>
</dbReference>
<dbReference type="GO" id="GO:0048193">
    <property type="term" value="P:Golgi vesicle transport"/>
    <property type="evidence" value="ECO:0007669"/>
    <property type="project" value="TreeGrafter"/>
</dbReference>
<dbReference type="PANTHER" id="PTHR15954:SF4">
    <property type="entry name" value="VACUOLAR PROTEIN SORTING-ASSOCIATED PROTEIN 51 HOMOLOG"/>
    <property type="match status" value="1"/>
</dbReference>
<keyword evidence="4" id="KW-1133">Transmembrane helix</keyword>
<evidence type="ECO:0000256" key="1">
    <source>
        <dbReference type="ARBA" id="ARBA00006080"/>
    </source>
</evidence>
<dbReference type="GO" id="GO:0032456">
    <property type="term" value="P:endocytic recycling"/>
    <property type="evidence" value="ECO:0007669"/>
    <property type="project" value="TreeGrafter"/>
</dbReference>
<dbReference type="GO" id="GO:0007041">
    <property type="term" value="P:lysosomal transport"/>
    <property type="evidence" value="ECO:0007669"/>
    <property type="project" value="TreeGrafter"/>
</dbReference>
<evidence type="ECO:0000256" key="3">
    <source>
        <dbReference type="RuleBase" id="RU368010"/>
    </source>
</evidence>
<evidence type="ECO:0000313" key="5">
    <source>
        <dbReference type="EMBL" id="CAF0890476.1"/>
    </source>
</evidence>
<keyword evidence="4" id="KW-0812">Transmembrane</keyword>
<dbReference type="GO" id="GO:1990745">
    <property type="term" value="C:EARP complex"/>
    <property type="evidence" value="ECO:0007669"/>
    <property type="project" value="TreeGrafter"/>
</dbReference>
<dbReference type="OrthoDB" id="203678at2759"/>
<keyword evidence="3" id="KW-0813">Transport</keyword>
<protein>
    <recommendedName>
        <fullName evidence="2 3">Vacuolar protein sorting-associated protein 51 homolog</fullName>
    </recommendedName>
</protein>
<sequence length="959" mass="111418">MSDDIDRLKKKNLLLSYYSQNDALGAGDSSVKTSNSNYNSDVQIHLKDPFDINSTSFEPDLFIKKLIKEKTLPEIMDFENEVVKETRRLDSEMQTLVSENYNKFISATDTIRKMRSDFKKMEDEMENLVSKMSDITEFNEKINLTFRDKRDEISRLSNINNLLKKLQFLFDLPSKLNDFVEKDHSYSKAVMYFCKAKKTLDHYKQMPTFKNIDDDCLIIIEKLKLKLYERIDSNEEKQEIILESVDLLSQLGEPMNILSSKYMSRIEKSLDNDLNILKLDIDLLSIGQKNKNEVDLNKNAMDILEFVDHGCNNFLANLSSVIQSYSILFIHKKNFSLISDFSYSIEDQNPDSITEKLNTLVRTYWLKYCDLVKKRFEVEQNLGENTIIVRAVDRFYRRIQTINKQIPNVDLSVEASNIALYVTQLRVNFYLEILKSHFNECLIDLRHQVALLGPSNQSDKKLQNLNDVTFKSVTEQIKNVLTNLQAYIASDVSFSAKVYFNEPFCKDYVREGLLVAYLKFIADTAIEYSDGSHDPVPSPLLLILSRLCLEFESVAIDYLLTLADEQFFISNKNGVTNKKDLSLLFQEAAKLLINHYVKVRGLNISQMIRKSVETRDWLNTIEPRNVRAVMKRIVEDLTSIDLQVGELFETGIRKEKGSDSSRNTLMTRQTQRSTAWSFTPTNADSKLMNNIQKLFAEKIEIFSQVDFNKVSILTGIVKITLKTFLECIRLKTFSKYGLQQIQVDCHYLQLYLWRFVNDENLVFVLLEEILNSAMNRCTEPQLMESRVLNLKTPPKLPENTLYRNEYECIFQFRYIKQLRFASRLKIYQTGFSILFAIGSVVLYEMNYTDNIQTLLAINGSMLFALIMLLIISRQTVKVVGRLYVNKDQNKVLVSHLNFLGKRRDFEIKLQDIEPLSSLNELKETFLKFKVKGSDGYMLMVLPYSQVFNKNAFLNVLKAK</sequence>
<accession>A0A813YW87</accession>
<dbReference type="GO" id="GO:0042147">
    <property type="term" value="P:retrograde transport, endosome to Golgi"/>
    <property type="evidence" value="ECO:0007669"/>
    <property type="project" value="UniProtKB-UniRule"/>
</dbReference>
<organism evidence="5 6">
    <name type="scientific">Brachionus calyciflorus</name>
    <dbReference type="NCBI Taxonomy" id="104777"/>
    <lineage>
        <taxon>Eukaryota</taxon>
        <taxon>Metazoa</taxon>
        <taxon>Spiralia</taxon>
        <taxon>Gnathifera</taxon>
        <taxon>Rotifera</taxon>
        <taxon>Eurotatoria</taxon>
        <taxon>Monogononta</taxon>
        <taxon>Pseudotrocha</taxon>
        <taxon>Ploima</taxon>
        <taxon>Brachionidae</taxon>
        <taxon>Brachionus</taxon>
    </lineage>
</organism>
<keyword evidence="4" id="KW-0472">Membrane</keyword>
<comment type="caution">
    <text evidence="5">The sequence shown here is derived from an EMBL/GenBank/DDBJ whole genome shotgun (WGS) entry which is preliminary data.</text>
</comment>
<dbReference type="Pfam" id="PF08700">
    <property type="entry name" value="VPS51_Exo84_N"/>
    <property type="match status" value="1"/>
</dbReference>
<dbReference type="GO" id="GO:0000938">
    <property type="term" value="C:GARP complex"/>
    <property type="evidence" value="ECO:0007669"/>
    <property type="project" value="UniProtKB-UniRule"/>
</dbReference>
<dbReference type="InterPro" id="IPR045325">
    <property type="entry name" value="TMEM70/TMEM186/TMEM223"/>
</dbReference>
<evidence type="ECO:0000313" key="6">
    <source>
        <dbReference type="Proteomes" id="UP000663879"/>
    </source>
</evidence>
<dbReference type="PANTHER" id="PTHR15954">
    <property type="entry name" value="VACUOLAR PROTEIN SORTING-ASSOCIATED PROTEIN 51 HOMOLOG"/>
    <property type="match status" value="1"/>
</dbReference>
<dbReference type="InterPro" id="IPR014812">
    <property type="entry name" value="Vps51"/>
</dbReference>
<dbReference type="GO" id="GO:0015031">
    <property type="term" value="P:protein transport"/>
    <property type="evidence" value="ECO:0007669"/>
    <property type="project" value="UniProtKB-UniRule"/>
</dbReference>
<dbReference type="EMBL" id="CAJNOC010001778">
    <property type="protein sequence ID" value="CAF0890476.1"/>
    <property type="molecule type" value="Genomic_DNA"/>
</dbReference>
<feature type="transmembrane region" description="Helical" evidence="4">
    <location>
        <begin position="851"/>
        <end position="871"/>
    </location>
</feature>
<dbReference type="Proteomes" id="UP000663879">
    <property type="component" value="Unassembled WGS sequence"/>
</dbReference>